<keyword evidence="1" id="KW-0472">Membrane</keyword>
<keyword evidence="1" id="KW-1133">Transmembrane helix</keyword>
<dbReference type="AlphaFoldDB" id="A0A327WBS2"/>
<comment type="caution">
    <text evidence="2">The sequence shown here is derived from an EMBL/GenBank/DDBJ whole genome shotgun (WGS) entry which is preliminary data.</text>
</comment>
<accession>A0A327WBS2</accession>
<sequence length="159" mass="18079">MGHTPVSLMSHSRLPCVSFMSHLSRTHFLKYVPARPHTLPHTHSTSITFVSHMCLIYVSFVSHSCLIRVLFVSYSCLIRVLFVSYSSLICLVHPSSNKPQHDRTHDHTHPTWITIVSHLCLIYVLFMSYSCRLYVAHALTHAPLACPICAPQRSPSSWI</sequence>
<feature type="transmembrane region" description="Helical" evidence="1">
    <location>
        <begin position="115"/>
        <end position="135"/>
    </location>
</feature>
<keyword evidence="1" id="KW-0812">Transmembrane</keyword>
<organism evidence="2 3">
    <name type="scientific">Chitinophaga dinghuensis</name>
    <dbReference type="NCBI Taxonomy" id="1539050"/>
    <lineage>
        <taxon>Bacteria</taxon>
        <taxon>Pseudomonadati</taxon>
        <taxon>Bacteroidota</taxon>
        <taxon>Chitinophagia</taxon>
        <taxon>Chitinophagales</taxon>
        <taxon>Chitinophagaceae</taxon>
        <taxon>Chitinophaga</taxon>
    </lineage>
</organism>
<proteinExistence type="predicted"/>
<reference evidence="2 3" key="1">
    <citation type="submission" date="2018-06" db="EMBL/GenBank/DDBJ databases">
        <title>Genomic Encyclopedia of Archaeal and Bacterial Type Strains, Phase II (KMG-II): from individual species to whole genera.</title>
        <authorList>
            <person name="Goeker M."/>
        </authorList>
    </citation>
    <scope>NUCLEOTIDE SEQUENCE [LARGE SCALE GENOMIC DNA]</scope>
    <source>
        <strain evidence="2 3">DSM 29821</strain>
    </source>
</reference>
<dbReference type="EMBL" id="QLMA01000001">
    <property type="protein sequence ID" value="RAJ88207.1"/>
    <property type="molecule type" value="Genomic_DNA"/>
</dbReference>
<feature type="transmembrane region" description="Helical" evidence="1">
    <location>
        <begin position="49"/>
        <end position="70"/>
    </location>
</feature>
<evidence type="ECO:0000313" key="3">
    <source>
        <dbReference type="Proteomes" id="UP000249819"/>
    </source>
</evidence>
<keyword evidence="3" id="KW-1185">Reference proteome</keyword>
<evidence type="ECO:0000313" key="2">
    <source>
        <dbReference type="EMBL" id="RAJ88207.1"/>
    </source>
</evidence>
<dbReference type="Proteomes" id="UP000249819">
    <property type="component" value="Unassembled WGS sequence"/>
</dbReference>
<evidence type="ECO:0000256" key="1">
    <source>
        <dbReference type="SAM" id="Phobius"/>
    </source>
</evidence>
<protein>
    <submittedName>
        <fullName evidence="2">Uncharacterized protein</fullName>
    </submittedName>
</protein>
<feature type="transmembrane region" description="Helical" evidence="1">
    <location>
        <begin position="77"/>
        <end position="95"/>
    </location>
</feature>
<gene>
    <name evidence="2" type="ORF">CLV59_101974</name>
</gene>
<name>A0A327WBS2_9BACT</name>